<keyword evidence="2" id="KW-1185">Reference proteome</keyword>
<name>A0ACB9YVH4_9PEZI</name>
<sequence length="82" mass="8919">MSRIKAMMICITFVVATQYPEPDGTQGPVPDPLASMIAFILAGSVLVIGIAAAYLFYSNRLGRRASRTKKTVDGWLVKSARE</sequence>
<comment type="caution">
    <text evidence="1">The sequence shown here is derived from an EMBL/GenBank/DDBJ whole genome shotgun (WGS) entry which is preliminary data.</text>
</comment>
<evidence type="ECO:0000313" key="2">
    <source>
        <dbReference type="Proteomes" id="UP001497700"/>
    </source>
</evidence>
<dbReference type="Proteomes" id="UP001497700">
    <property type="component" value="Unassembled WGS sequence"/>
</dbReference>
<dbReference type="EMBL" id="MU393504">
    <property type="protein sequence ID" value="KAI4863440.1"/>
    <property type="molecule type" value="Genomic_DNA"/>
</dbReference>
<gene>
    <name evidence="1" type="ORF">F4820DRAFT_450012</name>
</gene>
<protein>
    <submittedName>
        <fullName evidence="1">Uncharacterized protein</fullName>
    </submittedName>
</protein>
<accession>A0ACB9YVH4</accession>
<evidence type="ECO:0000313" key="1">
    <source>
        <dbReference type="EMBL" id="KAI4863440.1"/>
    </source>
</evidence>
<organism evidence="1 2">
    <name type="scientific">Hypoxylon rubiginosum</name>
    <dbReference type="NCBI Taxonomy" id="110542"/>
    <lineage>
        <taxon>Eukaryota</taxon>
        <taxon>Fungi</taxon>
        <taxon>Dikarya</taxon>
        <taxon>Ascomycota</taxon>
        <taxon>Pezizomycotina</taxon>
        <taxon>Sordariomycetes</taxon>
        <taxon>Xylariomycetidae</taxon>
        <taxon>Xylariales</taxon>
        <taxon>Hypoxylaceae</taxon>
        <taxon>Hypoxylon</taxon>
    </lineage>
</organism>
<reference evidence="1 2" key="1">
    <citation type="journal article" date="2022" name="New Phytol.">
        <title>Ecological generalism drives hyperdiversity of secondary metabolite gene clusters in xylarialean endophytes.</title>
        <authorList>
            <person name="Franco M.E.E."/>
            <person name="Wisecaver J.H."/>
            <person name="Arnold A.E."/>
            <person name="Ju Y.M."/>
            <person name="Slot J.C."/>
            <person name="Ahrendt S."/>
            <person name="Moore L.P."/>
            <person name="Eastman K.E."/>
            <person name="Scott K."/>
            <person name="Konkel Z."/>
            <person name="Mondo S.J."/>
            <person name="Kuo A."/>
            <person name="Hayes R.D."/>
            <person name="Haridas S."/>
            <person name="Andreopoulos B."/>
            <person name="Riley R."/>
            <person name="LaButti K."/>
            <person name="Pangilinan J."/>
            <person name="Lipzen A."/>
            <person name="Amirebrahimi M."/>
            <person name="Yan J."/>
            <person name="Adam C."/>
            <person name="Keymanesh K."/>
            <person name="Ng V."/>
            <person name="Louie K."/>
            <person name="Northen T."/>
            <person name="Drula E."/>
            <person name="Henrissat B."/>
            <person name="Hsieh H.M."/>
            <person name="Youens-Clark K."/>
            <person name="Lutzoni F."/>
            <person name="Miadlikowska J."/>
            <person name="Eastwood D.C."/>
            <person name="Hamelin R.C."/>
            <person name="Grigoriev I.V."/>
            <person name="U'Ren J.M."/>
        </authorList>
    </citation>
    <scope>NUCLEOTIDE SEQUENCE [LARGE SCALE GENOMIC DNA]</scope>
    <source>
        <strain evidence="1 2">CBS 119005</strain>
    </source>
</reference>
<proteinExistence type="predicted"/>